<accession>A0AAX4K1A2</accession>
<dbReference type="SUPFAM" id="SSF46565">
    <property type="entry name" value="Chaperone J-domain"/>
    <property type="match status" value="1"/>
</dbReference>
<dbReference type="RefSeq" id="XP_066077323.1">
    <property type="nucleotide sequence ID" value="XM_066221226.1"/>
</dbReference>
<dbReference type="SMART" id="SM00271">
    <property type="entry name" value="DnaJ"/>
    <property type="match status" value="1"/>
</dbReference>
<dbReference type="AlphaFoldDB" id="A0AAX4K1A2"/>
<dbReference type="GO" id="GO:0005737">
    <property type="term" value="C:cytoplasm"/>
    <property type="evidence" value="ECO:0007669"/>
    <property type="project" value="TreeGrafter"/>
</dbReference>
<dbReference type="Pfam" id="PF23302">
    <property type="entry name" value="HTH_DNAJC9"/>
    <property type="match status" value="1"/>
</dbReference>
<dbReference type="Proteomes" id="UP001355207">
    <property type="component" value="Chromosome 7"/>
</dbReference>
<proteinExistence type="predicted"/>
<dbReference type="GO" id="GO:0005634">
    <property type="term" value="C:nucleus"/>
    <property type="evidence" value="ECO:0007669"/>
    <property type="project" value="TreeGrafter"/>
</dbReference>
<dbReference type="GO" id="GO:0031072">
    <property type="term" value="F:heat shock protein binding"/>
    <property type="evidence" value="ECO:0007669"/>
    <property type="project" value="TreeGrafter"/>
</dbReference>
<evidence type="ECO:0000313" key="3">
    <source>
        <dbReference type="EMBL" id="WWC90560.1"/>
    </source>
</evidence>
<dbReference type="Gene3D" id="1.10.287.110">
    <property type="entry name" value="DnaJ domain"/>
    <property type="match status" value="1"/>
</dbReference>
<organism evidence="3 4">
    <name type="scientific">Kwoniella dendrophila CBS 6074</name>
    <dbReference type="NCBI Taxonomy" id="1295534"/>
    <lineage>
        <taxon>Eukaryota</taxon>
        <taxon>Fungi</taxon>
        <taxon>Dikarya</taxon>
        <taxon>Basidiomycota</taxon>
        <taxon>Agaricomycotina</taxon>
        <taxon>Tremellomycetes</taxon>
        <taxon>Tremellales</taxon>
        <taxon>Cryptococcaceae</taxon>
        <taxon>Kwoniella</taxon>
    </lineage>
</organism>
<feature type="domain" description="J" evidence="2">
    <location>
        <begin position="23"/>
        <end position="96"/>
    </location>
</feature>
<feature type="compositionally biased region" description="Basic and acidic residues" evidence="1">
    <location>
        <begin position="215"/>
        <end position="227"/>
    </location>
</feature>
<dbReference type="Pfam" id="PF00226">
    <property type="entry name" value="DnaJ"/>
    <property type="match status" value="1"/>
</dbReference>
<gene>
    <name evidence="3" type="ORF">L201_005496</name>
</gene>
<dbReference type="InterPro" id="IPR052594">
    <property type="entry name" value="J_domain-containing_protein"/>
</dbReference>
<reference evidence="3 4" key="1">
    <citation type="submission" date="2024-01" db="EMBL/GenBank/DDBJ databases">
        <title>Comparative genomics of Cryptococcus and Kwoniella reveals pathogenesis evolution and contrasting modes of karyotype evolution via chromosome fusion or intercentromeric recombination.</title>
        <authorList>
            <person name="Coelho M.A."/>
            <person name="David-Palma M."/>
            <person name="Shea T."/>
            <person name="Bowers K."/>
            <person name="McGinley-Smith S."/>
            <person name="Mohammad A.W."/>
            <person name="Gnirke A."/>
            <person name="Yurkov A.M."/>
            <person name="Nowrousian M."/>
            <person name="Sun S."/>
            <person name="Cuomo C.A."/>
            <person name="Heitman J."/>
        </authorList>
    </citation>
    <scope>NUCLEOTIDE SEQUENCE [LARGE SCALE GENOMIC DNA]</scope>
    <source>
        <strain evidence="3 4">CBS 6074</strain>
    </source>
</reference>
<dbReference type="GeneID" id="91096166"/>
<feature type="compositionally biased region" description="Basic residues" evidence="1">
    <location>
        <begin position="318"/>
        <end position="331"/>
    </location>
</feature>
<feature type="compositionally biased region" description="Acidic residues" evidence="1">
    <location>
        <begin position="248"/>
        <end position="260"/>
    </location>
</feature>
<evidence type="ECO:0000256" key="1">
    <source>
        <dbReference type="SAM" id="MobiDB-lite"/>
    </source>
</evidence>
<name>A0AAX4K1A2_9TREE</name>
<dbReference type="PANTHER" id="PTHR44144:SF1">
    <property type="entry name" value="DNAJ HOMOLOG SUBFAMILY C MEMBER 9"/>
    <property type="match status" value="1"/>
</dbReference>
<feature type="compositionally biased region" description="Basic and acidic residues" evidence="1">
    <location>
        <begin position="196"/>
        <end position="207"/>
    </location>
</feature>
<dbReference type="PROSITE" id="PS50076">
    <property type="entry name" value="DNAJ_2"/>
    <property type="match status" value="1"/>
</dbReference>
<dbReference type="CDD" id="cd06257">
    <property type="entry name" value="DnaJ"/>
    <property type="match status" value="1"/>
</dbReference>
<dbReference type="InterPro" id="IPR036869">
    <property type="entry name" value="J_dom_sf"/>
</dbReference>
<keyword evidence="4" id="KW-1185">Reference proteome</keyword>
<dbReference type="PRINTS" id="PR00625">
    <property type="entry name" value="JDOMAIN"/>
</dbReference>
<dbReference type="PANTHER" id="PTHR44144">
    <property type="entry name" value="DNAJ HOMOLOG SUBFAMILY C MEMBER 9"/>
    <property type="match status" value="1"/>
</dbReference>
<feature type="region of interest" description="Disordered" evidence="1">
    <location>
        <begin position="189"/>
        <end position="338"/>
    </location>
</feature>
<evidence type="ECO:0000313" key="4">
    <source>
        <dbReference type="Proteomes" id="UP001355207"/>
    </source>
</evidence>
<sequence length="366" mass="42268">MDDSDPIYTFFPESINSSKPQTVLYEALGLAVEASSEEIRKAYRRLALKYHPDKHSHDSKQTEDQKEELNSKFQQIGFAYTILSDEKTKKIYDKSGKTSDKFQDISEGEGGWEGYFESLFKRVDRKILDEDKERYQNSEEEKQDIIKAFKSSKGSLPDILSYIPHSTYLDEDRIIKLIHELIQSKEEGEDGIESTFKWEKTSKDLKAKEKRKKSGEKQAKEAEKQAKELGLWNEFYGNGEKGKRMSDENEDGDEDNDNDNDNDKKKKGKKNNQRGGNNQQEEEGLGALILKRQRERENGLNALEEKYRKIAEEERANKKAKKSKSKSKGKGKKLEENVEMPEISDADFEALQAKMFPKKDTKSKSK</sequence>
<evidence type="ECO:0000259" key="2">
    <source>
        <dbReference type="PROSITE" id="PS50076"/>
    </source>
</evidence>
<dbReference type="EMBL" id="CP144104">
    <property type="protein sequence ID" value="WWC90560.1"/>
    <property type="molecule type" value="Genomic_DNA"/>
</dbReference>
<protein>
    <recommendedName>
        <fullName evidence="2">J domain-containing protein</fullName>
    </recommendedName>
</protein>
<dbReference type="InterPro" id="IPR001623">
    <property type="entry name" value="DnaJ_domain"/>
</dbReference>
<dbReference type="InterPro" id="IPR056453">
    <property type="entry name" value="HTH_DNAJC9"/>
</dbReference>
<feature type="compositionally biased region" description="Basic and acidic residues" evidence="1">
    <location>
        <begin position="292"/>
        <end position="317"/>
    </location>
</feature>